<dbReference type="PANTHER" id="PTHR33112">
    <property type="entry name" value="DOMAIN PROTEIN, PUTATIVE-RELATED"/>
    <property type="match status" value="1"/>
</dbReference>
<dbReference type="EMBL" id="JAYKXP010000134">
    <property type="protein sequence ID" value="KAK7023608.1"/>
    <property type="molecule type" value="Genomic_DNA"/>
</dbReference>
<evidence type="ECO:0000313" key="2">
    <source>
        <dbReference type="EMBL" id="KAK7023608.1"/>
    </source>
</evidence>
<comment type="caution">
    <text evidence="2">The sequence shown here is derived from an EMBL/GenBank/DDBJ whole genome shotgun (WGS) entry which is preliminary data.</text>
</comment>
<dbReference type="GO" id="GO:0005509">
    <property type="term" value="F:calcium ion binding"/>
    <property type="evidence" value="ECO:0007669"/>
    <property type="project" value="InterPro"/>
</dbReference>
<accession>A0AAW0BD17</accession>
<dbReference type="PROSITE" id="PS50222">
    <property type="entry name" value="EF_HAND_2"/>
    <property type="match status" value="1"/>
</dbReference>
<feature type="domain" description="EF-hand" evidence="1">
    <location>
        <begin position="641"/>
        <end position="667"/>
    </location>
</feature>
<gene>
    <name evidence="2" type="ORF">VNI00_016647</name>
</gene>
<evidence type="ECO:0000259" key="1">
    <source>
        <dbReference type="PROSITE" id="PS50222"/>
    </source>
</evidence>
<dbReference type="InterPro" id="IPR010730">
    <property type="entry name" value="HET"/>
</dbReference>
<protein>
    <recommendedName>
        <fullName evidence="1">EF-hand domain-containing protein</fullName>
    </recommendedName>
</protein>
<organism evidence="2 3">
    <name type="scientific">Paramarasmius palmivorus</name>
    <dbReference type="NCBI Taxonomy" id="297713"/>
    <lineage>
        <taxon>Eukaryota</taxon>
        <taxon>Fungi</taxon>
        <taxon>Dikarya</taxon>
        <taxon>Basidiomycota</taxon>
        <taxon>Agaricomycotina</taxon>
        <taxon>Agaricomycetes</taxon>
        <taxon>Agaricomycetidae</taxon>
        <taxon>Agaricales</taxon>
        <taxon>Marasmiineae</taxon>
        <taxon>Marasmiaceae</taxon>
        <taxon>Paramarasmius</taxon>
    </lineage>
</organism>
<dbReference type="AlphaFoldDB" id="A0AAW0BD17"/>
<sequence>MENMVCKNCWASPLSRESWRRLIIGEELTYATTWGQVQTSADHGCTLCSVLVTDKEDHEDQFNVILRIVTPIHLSAGFQFVTPLNAQIMAVRLEDLAEPEPRTDDPAATEIVARDPIRDVGSSRAYSLALGCLQDCIANHNMCPKPANSPRLPTRVIDCLNPERPKLLTSHGEPGTYVALSYVWGGGQPNCTVTTNLDTYAHGISLDLIPRTIRDAIEATNKYGLRYLWVDSFCIIQDSREDKQVELTQLPRIFRDAYITIIASSAKSAFAGFLQDRDPPAPPPPRLPFWCKDGRLGSVSICPLFIPYDGSREPVNQRAWCLEERLLSARKLVYASDTIQYHCQTAVSYIGGAHAGPHKTEHLPDVMFVPDGEIPKHVVGWKRGNWRLLRMEWASVVMNYTGRITTKPGDKLTAFGAVAERFHRVWYPESEPGGTLMQGRYLAGLWEKFLPHDLLWTIREDTLPHKRPALYLAPSWSWASVDGQISLYYALDQRLDMAFVEDPTQLKQCEVLKCVVGLDDERLPHGKVNSGLLTIRSTMIPIKWNISSDESRLFTYRDNTEAGLETLDASRVDESLLCVGKVYVDSTEEVRGEVWAVPILWNMGPALEDIHAAGLFVTHASDKQFRRVGVWETPELSELGDSEEDMQSMMARFNLDGDGAVTILEII</sequence>
<dbReference type="PANTHER" id="PTHR33112:SF9">
    <property type="entry name" value="HETEROKARYON INCOMPATIBILITY DOMAIN-CONTAINING PROTEIN"/>
    <property type="match status" value="1"/>
</dbReference>
<reference evidence="2 3" key="1">
    <citation type="submission" date="2024-01" db="EMBL/GenBank/DDBJ databases">
        <title>A draft genome for a cacao thread blight-causing isolate of Paramarasmius palmivorus.</title>
        <authorList>
            <person name="Baruah I.K."/>
            <person name="Bukari Y."/>
            <person name="Amoako-Attah I."/>
            <person name="Meinhardt L.W."/>
            <person name="Bailey B.A."/>
            <person name="Cohen S.P."/>
        </authorList>
    </citation>
    <scope>NUCLEOTIDE SEQUENCE [LARGE SCALE GENOMIC DNA]</scope>
    <source>
        <strain evidence="2 3">GH-12</strain>
    </source>
</reference>
<name>A0AAW0BD17_9AGAR</name>
<evidence type="ECO:0000313" key="3">
    <source>
        <dbReference type="Proteomes" id="UP001383192"/>
    </source>
</evidence>
<dbReference type="Proteomes" id="UP001383192">
    <property type="component" value="Unassembled WGS sequence"/>
</dbReference>
<dbReference type="Pfam" id="PF06985">
    <property type="entry name" value="HET"/>
    <property type="match status" value="1"/>
</dbReference>
<keyword evidence="3" id="KW-1185">Reference proteome</keyword>
<dbReference type="InterPro" id="IPR002048">
    <property type="entry name" value="EF_hand_dom"/>
</dbReference>
<proteinExistence type="predicted"/>